<dbReference type="InterPro" id="IPR036010">
    <property type="entry name" value="2Fe-2S_ferredoxin-like_sf"/>
</dbReference>
<comment type="similarity">
    <text evidence="2">Belongs to the succinate dehydrogenase/fumarate reductase iron-sulfur protein family.</text>
</comment>
<dbReference type="InterPro" id="IPR009051">
    <property type="entry name" value="Helical_ferredxn"/>
</dbReference>
<dbReference type="InterPro" id="IPR050573">
    <property type="entry name" value="SDH/FRD_Iron-Sulfur"/>
</dbReference>
<dbReference type="SUPFAM" id="SSF46548">
    <property type="entry name" value="alpha-helical ferredoxin"/>
    <property type="match status" value="1"/>
</dbReference>
<dbReference type="NCBIfam" id="NF005746">
    <property type="entry name" value="PRK07570.1"/>
    <property type="match status" value="1"/>
</dbReference>
<sequence length="269" mass="28979">MSAHASDHKTMNIKLIVWRQDGPDKPGRFEHYEAKNITPHHSFLEMLDVVNEDLIKAGKDPIAFDHDCREGICGMCSAVVNGIPHGGQKRTTLCQLHMRKFKDGDVIYLEPWRARAFPVIKDLIVDRGALDRLIQAAGWVSVHTGGVPDGNAIPVSKRAADYAMDAAECIGCGACVAACPNGAGMLFAGAKLSQLAELPQGQVEAPERVAAMITAMAENGFGNCSNHYECAAACPKGIDVKFIARLNREFLKALALEKAGALEQSAKAE</sequence>
<evidence type="ECO:0000256" key="5">
    <source>
        <dbReference type="ARBA" id="ARBA00023014"/>
    </source>
</evidence>
<dbReference type="RefSeq" id="WP_248356513.1">
    <property type="nucleotide sequence ID" value="NZ_AP025591.1"/>
</dbReference>
<evidence type="ECO:0000313" key="9">
    <source>
        <dbReference type="Proteomes" id="UP001162891"/>
    </source>
</evidence>
<comment type="cofactor">
    <cofactor evidence="1">
        <name>[3Fe-4S] cluster</name>
        <dbReference type="ChEBI" id="CHEBI:21137"/>
    </cofactor>
</comment>
<dbReference type="Gene3D" id="3.10.20.30">
    <property type="match status" value="1"/>
</dbReference>
<dbReference type="PROSITE" id="PS51379">
    <property type="entry name" value="4FE4S_FER_2"/>
    <property type="match status" value="1"/>
</dbReference>
<dbReference type="Gene3D" id="1.10.1060.10">
    <property type="entry name" value="Alpha-helical ferredoxin"/>
    <property type="match status" value="1"/>
</dbReference>
<dbReference type="PROSITE" id="PS00198">
    <property type="entry name" value="4FE4S_FER_1"/>
    <property type="match status" value="1"/>
</dbReference>
<evidence type="ECO:0000313" key="8">
    <source>
        <dbReference type="EMBL" id="BDG06481.1"/>
    </source>
</evidence>
<dbReference type="PANTHER" id="PTHR11921">
    <property type="entry name" value="SUCCINATE DEHYDROGENASE IRON-SULFUR PROTEIN"/>
    <property type="match status" value="1"/>
</dbReference>
<dbReference type="InterPro" id="IPR012675">
    <property type="entry name" value="Beta-grasp_dom_sf"/>
</dbReference>
<dbReference type="Pfam" id="PF13085">
    <property type="entry name" value="Fer2_3"/>
    <property type="match status" value="1"/>
</dbReference>
<accession>A0ABM7X3V1</accession>
<dbReference type="InterPro" id="IPR006058">
    <property type="entry name" value="2Fe2S_fd_BS"/>
</dbReference>
<dbReference type="InterPro" id="IPR025192">
    <property type="entry name" value="Succ_DH/fum_Rdtase_N"/>
</dbReference>
<name>A0ABM7X3V1_9BACT</name>
<dbReference type="InterPro" id="IPR017900">
    <property type="entry name" value="4Fe4S_Fe_S_CS"/>
</dbReference>
<proteinExistence type="inferred from homology"/>
<gene>
    <name evidence="8" type="primary">frdB</name>
    <name evidence="8" type="ORF">AMOR_54770</name>
</gene>
<evidence type="ECO:0000256" key="1">
    <source>
        <dbReference type="ARBA" id="ARBA00001927"/>
    </source>
</evidence>
<keyword evidence="5" id="KW-0411">Iron-sulfur</keyword>
<dbReference type="PANTHER" id="PTHR11921:SF41">
    <property type="entry name" value="SUCCINATE DEHYDROGENASE"/>
    <property type="match status" value="1"/>
</dbReference>
<dbReference type="EMBL" id="AP025591">
    <property type="protein sequence ID" value="BDG06481.1"/>
    <property type="molecule type" value="Genomic_DNA"/>
</dbReference>
<evidence type="ECO:0000256" key="3">
    <source>
        <dbReference type="ARBA" id="ARBA00022723"/>
    </source>
</evidence>
<keyword evidence="4" id="KW-0408">Iron</keyword>
<dbReference type="Pfam" id="PF13183">
    <property type="entry name" value="Fer4_8"/>
    <property type="match status" value="1"/>
</dbReference>
<protein>
    <submittedName>
        <fullName evidence="8">Succinate dehydrogenase</fullName>
    </submittedName>
</protein>
<evidence type="ECO:0000256" key="6">
    <source>
        <dbReference type="ARBA" id="ARBA00034078"/>
    </source>
</evidence>
<comment type="cofactor">
    <cofactor evidence="6">
        <name>[2Fe-2S] cluster</name>
        <dbReference type="ChEBI" id="CHEBI:190135"/>
    </cofactor>
</comment>
<evidence type="ECO:0000259" key="7">
    <source>
        <dbReference type="PROSITE" id="PS51379"/>
    </source>
</evidence>
<dbReference type="InterPro" id="IPR017896">
    <property type="entry name" value="4Fe4S_Fe-S-bd"/>
</dbReference>
<feature type="domain" description="4Fe-4S ferredoxin-type" evidence="7">
    <location>
        <begin position="160"/>
        <end position="189"/>
    </location>
</feature>
<evidence type="ECO:0000256" key="4">
    <source>
        <dbReference type="ARBA" id="ARBA00023004"/>
    </source>
</evidence>
<keyword evidence="9" id="KW-1185">Reference proteome</keyword>
<reference evidence="9" key="1">
    <citation type="journal article" date="2022" name="Int. J. Syst. Evol. Microbiol.">
        <title>Anaeromyxobacter oryzae sp. nov., Anaeromyxobacter diazotrophicus sp. nov. and Anaeromyxobacter paludicola sp. nov., isolated from paddy soils.</title>
        <authorList>
            <person name="Itoh H."/>
            <person name="Xu Z."/>
            <person name="Mise K."/>
            <person name="Masuda Y."/>
            <person name="Ushijima N."/>
            <person name="Hayakawa C."/>
            <person name="Shiratori Y."/>
            <person name="Senoo K."/>
        </authorList>
    </citation>
    <scope>NUCLEOTIDE SEQUENCE [LARGE SCALE GENOMIC DNA]</scope>
    <source>
        <strain evidence="9">Red232</strain>
    </source>
</reference>
<dbReference type="PROSITE" id="PS00197">
    <property type="entry name" value="2FE2S_FER_1"/>
    <property type="match status" value="1"/>
</dbReference>
<dbReference type="SUPFAM" id="SSF54292">
    <property type="entry name" value="2Fe-2S ferredoxin-like"/>
    <property type="match status" value="1"/>
</dbReference>
<organism evidence="8 9">
    <name type="scientific">Anaeromyxobacter oryzae</name>
    <dbReference type="NCBI Taxonomy" id="2918170"/>
    <lineage>
        <taxon>Bacteria</taxon>
        <taxon>Pseudomonadati</taxon>
        <taxon>Myxococcota</taxon>
        <taxon>Myxococcia</taxon>
        <taxon>Myxococcales</taxon>
        <taxon>Cystobacterineae</taxon>
        <taxon>Anaeromyxobacteraceae</taxon>
        <taxon>Anaeromyxobacter</taxon>
    </lineage>
</organism>
<evidence type="ECO:0000256" key="2">
    <source>
        <dbReference type="ARBA" id="ARBA00009433"/>
    </source>
</evidence>
<keyword evidence="3" id="KW-0479">Metal-binding</keyword>
<dbReference type="Proteomes" id="UP001162891">
    <property type="component" value="Chromosome"/>
</dbReference>